<dbReference type="Proteomes" id="UP000759529">
    <property type="component" value="Unassembled WGS sequence"/>
</dbReference>
<gene>
    <name evidence="3" type="ORF">H9X54_005180</name>
</gene>
<protein>
    <submittedName>
        <fullName evidence="3">PH domain-containing protein</fullName>
    </submittedName>
</protein>
<dbReference type="InterPro" id="IPR014529">
    <property type="entry name" value="UCP026631"/>
</dbReference>
<feature type="transmembrane region" description="Helical" evidence="1">
    <location>
        <begin position="20"/>
        <end position="42"/>
    </location>
</feature>
<keyword evidence="1" id="KW-0472">Membrane</keyword>
<feature type="transmembrane region" description="Helical" evidence="1">
    <location>
        <begin position="362"/>
        <end position="385"/>
    </location>
</feature>
<proteinExistence type="predicted"/>
<name>A0ABS2CUP5_9FLAO</name>
<keyword evidence="1" id="KW-1133">Transmembrane helix</keyword>
<dbReference type="RefSeq" id="WP_187658286.1">
    <property type="nucleotide sequence ID" value="NZ_JACSOD020000448.1"/>
</dbReference>
<dbReference type="InterPro" id="IPR005182">
    <property type="entry name" value="YdbS-like_PH"/>
</dbReference>
<evidence type="ECO:0000259" key="2">
    <source>
        <dbReference type="Pfam" id="PF03703"/>
    </source>
</evidence>
<reference evidence="3 4" key="1">
    <citation type="submission" date="2021-02" db="EMBL/GenBank/DDBJ databases">
        <authorList>
            <person name="Jung H.S."/>
            <person name="Chun B.H."/>
            <person name="Jeon C.O."/>
        </authorList>
    </citation>
    <scope>NUCLEOTIDE SEQUENCE [LARGE SCALE GENOMIC DNA]</scope>
    <source>
        <strain evidence="3 4">LMG 25203</strain>
    </source>
</reference>
<sequence length="498" mass="57266">MIKSEFSTPQRQSKTGLLVLFANSLFEFLKAMWIVLIIFFLKGKATDIFWGIGIFVLVLLGFGVYSYLKYRTFTFYIDEEQNEFIVQHGILNKTKTVIQLHKIQQVNLKQNIIHRIVNVYQVNIDSAGSEEKEAVINAVSKEVAMALKSKLLDNERVEVVDDLVEVEKEMENKPFLKIDLISLLKVGITSNYAKSIGLLLTFFFTIYENLNQAGAEEYVDGSKVKDFIQSNTEVYSVLLAIVLLFTVIFIINIVRTLVKYYGFKIAKQKGSLVMSYGLIATQSTILKPEKVQIVKITRNFFQKKLKILEIKIKQTINDESKKDKSTIEIPGCNEIERDEILQLIFNEIPEKGEKLKPNFRKLLFSIFILIVLPLTAYLTVGNWLVNSIFEYKSIAIVYAVFIFIGLFFGFKNNSLFINNKHIIMQSGAWDVDNEIIKIEKIQAITTSQLFWHKSLNIGSITIHTAGGNISFQLGKFDKINQYVNLWLYQIEKNESNWN</sequence>
<feature type="transmembrane region" description="Helical" evidence="1">
    <location>
        <begin position="183"/>
        <end position="207"/>
    </location>
</feature>
<keyword evidence="1" id="KW-0812">Transmembrane</keyword>
<evidence type="ECO:0000313" key="4">
    <source>
        <dbReference type="Proteomes" id="UP000759529"/>
    </source>
</evidence>
<dbReference type="PANTHER" id="PTHR34473:SF2">
    <property type="entry name" value="UPF0699 TRANSMEMBRANE PROTEIN YDBT"/>
    <property type="match status" value="1"/>
</dbReference>
<feature type="domain" description="YdbS-like PH" evidence="2">
    <location>
        <begin position="412"/>
        <end position="469"/>
    </location>
</feature>
<comment type="caution">
    <text evidence="3">The sequence shown here is derived from an EMBL/GenBank/DDBJ whole genome shotgun (WGS) entry which is preliminary data.</text>
</comment>
<accession>A0ABS2CUP5</accession>
<feature type="domain" description="YdbS-like PH" evidence="2">
    <location>
        <begin position="70"/>
        <end position="149"/>
    </location>
</feature>
<dbReference type="Pfam" id="PF03703">
    <property type="entry name" value="bPH_2"/>
    <property type="match status" value="2"/>
</dbReference>
<feature type="transmembrane region" description="Helical" evidence="1">
    <location>
        <begin position="234"/>
        <end position="254"/>
    </location>
</feature>
<keyword evidence="4" id="KW-1185">Reference proteome</keyword>
<dbReference type="PIRSF" id="PIRSF026631">
    <property type="entry name" value="UCP026631"/>
    <property type="match status" value="1"/>
</dbReference>
<evidence type="ECO:0000313" key="3">
    <source>
        <dbReference type="EMBL" id="MBM6498695.1"/>
    </source>
</evidence>
<organism evidence="3 4">
    <name type="scientific">Flavobacterium macrobrachii</name>
    <dbReference type="NCBI Taxonomy" id="591204"/>
    <lineage>
        <taxon>Bacteria</taxon>
        <taxon>Pseudomonadati</taxon>
        <taxon>Bacteroidota</taxon>
        <taxon>Flavobacteriia</taxon>
        <taxon>Flavobacteriales</taxon>
        <taxon>Flavobacteriaceae</taxon>
        <taxon>Flavobacterium</taxon>
    </lineage>
</organism>
<evidence type="ECO:0000256" key="1">
    <source>
        <dbReference type="SAM" id="Phobius"/>
    </source>
</evidence>
<dbReference type="EMBL" id="JACSOD020000448">
    <property type="protein sequence ID" value="MBM6498695.1"/>
    <property type="molecule type" value="Genomic_DNA"/>
</dbReference>
<feature type="transmembrane region" description="Helical" evidence="1">
    <location>
        <begin position="391"/>
        <end position="410"/>
    </location>
</feature>
<dbReference type="PANTHER" id="PTHR34473">
    <property type="entry name" value="UPF0699 TRANSMEMBRANE PROTEIN YDBS"/>
    <property type="match status" value="1"/>
</dbReference>
<feature type="transmembrane region" description="Helical" evidence="1">
    <location>
        <begin position="48"/>
        <end position="68"/>
    </location>
</feature>